<dbReference type="AlphaFoldDB" id="A0A1U7DLV9"/>
<protein>
    <submittedName>
        <fullName evidence="2">Sterol-binding protein</fullName>
    </submittedName>
</protein>
<dbReference type="STRING" id="1267768.BV394_04410"/>
<sequence length="152" mass="16262">MQPALGRIVRRIAALHPSIFQRLGDCRSATFVIEPRDMGFALVLRPDPANPQLRAVKRDAIPDHRARISGDFLTLLALVDAGADGDALFFSRDLTVSGDTEAVVRLRNALDDVEGSIAGDAAALFGPPGQFLLSRLRDAAANVTPKEGPHAI</sequence>
<gene>
    <name evidence="2" type="ORF">BV394_04410</name>
</gene>
<evidence type="ECO:0000259" key="1">
    <source>
        <dbReference type="Pfam" id="PF02036"/>
    </source>
</evidence>
<reference evidence="2 3" key="1">
    <citation type="submission" date="2017-01" db="EMBL/GenBank/DDBJ databases">
        <title>Genomic analysis of Xuhuaishuia manganoxidans DY6-4.</title>
        <authorList>
            <person name="Wang X."/>
        </authorList>
    </citation>
    <scope>NUCLEOTIDE SEQUENCE [LARGE SCALE GENOMIC DNA]</scope>
    <source>
        <strain evidence="2 3">DY6-4</strain>
    </source>
</reference>
<evidence type="ECO:0000313" key="2">
    <source>
        <dbReference type="EMBL" id="APX90961.1"/>
    </source>
</evidence>
<dbReference type="EMBL" id="CP019124">
    <property type="protein sequence ID" value="APX90961.1"/>
    <property type="molecule type" value="Genomic_DNA"/>
</dbReference>
<dbReference type="Pfam" id="PF02036">
    <property type="entry name" value="SCP2"/>
    <property type="match status" value="1"/>
</dbReference>
<proteinExistence type="predicted"/>
<dbReference type="SUPFAM" id="SSF55718">
    <property type="entry name" value="SCP-like"/>
    <property type="match status" value="1"/>
</dbReference>
<dbReference type="InterPro" id="IPR036527">
    <property type="entry name" value="SCP2_sterol-bd_dom_sf"/>
</dbReference>
<evidence type="ECO:0000313" key="3">
    <source>
        <dbReference type="Proteomes" id="UP000187266"/>
    </source>
</evidence>
<keyword evidence="3" id="KW-1185">Reference proteome</keyword>
<organism evidence="2 3">
    <name type="scientific">Brevirhabdus pacifica</name>
    <dbReference type="NCBI Taxonomy" id="1267768"/>
    <lineage>
        <taxon>Bacteria</taxon>
        <taxon>Pseudomonadati</taxon>
        <taxon>Pseudomonadota</taxon>
        <taxon>Alphaproteobacteria</taxon>
        <taxon>Rhodobacterales</taxon>
        <taxon>Paracoccaceae</taxon>
        <taxon>Brevirhabdus</taxon>
    </lineage>
</organism>
<accession>A0A1U7DLV9</accession>
<name>A0A1U7DLV9_9RHOB</name>
<dbReference type="Proteomes" id="UP000187266">
    <property type="component" value="Chromosome"/>
</dbReference>
<feature type="domain" description="SCP2" evidence="1">
    <location>
        <begin position="30"/>
        <end position="111"/>
    </location>
</feature>
<dbReference type="InterPro" id="IPR003033">
    <property type="entry name" value="SCP2_sterol-bd_dom"/>
</dbReference>